<dbReference type="Proteomes" id="UP000664002">
    <property type="component" value="Unassembled WGS sequence"/>
</dbReference>
<accession>A0A939NSI4</accession>
<gene>
    <name evidence="2" type="ORF">J4730_22280</name>
</gene>
<dbReference type="InterPro" id="IPR029063">
    <property type="entry name" value="SAM-dependent_MTases_sf"/>
</dbReference>
<proteinExistence type="predicted"/>
<dbReference type="GO" id="GO:0016645">
    <property type="term" value="F:oxidoreductase activity, acting on the CH-NH group of donors"/>
    <property type="evidence" value="ECO:0007669"/>
    <property type="project" value="InterPro"/>
</dbReference>
<reference evidence="2" key="1">
    <citation type="submission" date="2021-03" db="EMBL/GenBank/DDBJ databases">
        <title>Molecular epidemiology and mechanisms of colistin and carbapenem resistance in Enterobacteriaceae from clinical isolates, the environment and porcine samples in Pretoria, South Africa.</title>
        <authorList>
            <person name="Bogoshi D."/>
            <person name="Mbelle N.M."/>
            <person name="Naidoo V."/>
            <person name="Osei Sekyere J."/>
        </authorList>
    </citation>
    <scope>NUCLEOTIDE SEQUENCE</scope>
    <source>
        <strain evidence="2">C027</strain>
    </source>
</reference>
<protein>
    <recommendedName>
        <fullName evidence="1">MnmC-like methyltransferase domain-containing protein</fullName>
    </recommendedName>
</protein>
<evidence type="ECO:0000313" key="3">
    <source>
        <dbReference type="Proteomes" id="UP000664002"/>
    </source>
</evidence>
<dbReference type="AlphaFoldDB" id="A0A939NSI4"/>
<dbReference type="PROSITE" id="PS51257">
    <property type="entry name" value="PROKAR_LIPOPROTEIN"/>
    <property type="match status" value="1"/>
</dbReference>
<feature type="domain" description="MnmC-like methyltransferase" evidence="1">
    <location>
        <begin position="12"/>
        <end position="137"/>
    </location>
</feature>
<evidence type="ECO:0000259" key="1">
    <source>
        <dbReference type="Pfam" id="PF05430"/>
    </source>
</evidence>
<name>A0A939NSI4_KLEPN</name>
<comment type="caution">
    <text evidence="2">The sequence shown here is derived from an EMBL/GenBank/DDBJ whole genome shotgun (WGS) entry which is preliminary data.</text>
</comment>
<dbReference type="InterPro" id="IPR008471">
    <property type="entry name" value="MnmC-like_methylTransf"/>
</dbReference>
<dbReference type="EMBL" id="JAGETM010000031">
    <property type="protein sequence ID" value="MBO1997724.1"/>
    <property type="molecule type" value="Genomic_DNA"/>
</dbReference>
<organism evidence="2 3">
    <name type="scientific">Klebsiella pneumoniae</name>
    <dbReference type="NCBI Taxonomy" id="573"/>
    <lineage>
        <taxon>Bacteria</taxon>
        <taxon>Pseudomonadati</taxon>
        <taxon>Pseudomonadota</taxon>
        <taxon>Gammaproteobacteria</taxon>
        <taxon>Enterobacterales</taxon>
        <taxon>Enterobacteriaceae</taxon>
        <taxon>Klebsiella/Raoultella group</taxon>
        <taxon>Klebsiella</taxon>
        <taxon>Klebsiella pneumoniae complex</taxon>
    </lineage>
</organism>
<evidence type="ECO:0000313" key="2">
    <source>
        <dbReference type="EMBL" id="MBO1997724.1"/>
    </source>
</evidence>
<dbReference type="Pfam" id="PF05430">
    <property type="entry name" value="Methyltransf_30"/>
    <property type="match status" value="1"/>
</dbReference>
<dbReference type="Gene3D" id="3.40.50.150">
    <property type="entry name" value="Vaccinia Virus protein VP39"/>
    <property type="match status" value="1"/>
</dbReference>
<sequence>MKAEDLRGTSWPELAPWAQQLQAQWPSAFGGCHRLLLDGGRVTLDLWFGDINELTGELDDSLNQQVDARFLDGFAPAKIPTCGLRICSAPWRAGAARRDAGHLTSAGFVRRGLQEAGFTMRKSKGFGRKREMLTGEMAQTLSFPARAVRSQ</sequence>